<keyword evidence="1" id="KW-0472">Membrane</keyword>
<evidence type="ECO:0000256" key="1">
    <source>
        <dbReference type="SAM" id="Phobius"/>
    </source>
</evidence>
<evidence type="ECO:0000313" key="2">
    <source>
        <dbReference type="EMBL" id="QKF94314.1"/>
    </source>
</evidence>
<dbReference type="Proteomes" id="UP001162001">
    <property type="component" value="Segment"/>
</dbReference>
<protein>
    <submittedName>
        <fullName evidence="2">Uncharacterized protein</fullName>
    </submittedName>
</protein>
<reference evidence="2 3" key="1">
    <citation type="submission" date="2020-04" db="EMBL/GenBank/DDBJ databases">
        <title>Advantages and limits of metagenomic assembly and binning of a giant virus.</title>
        <authorList>
            <person name="Schulz F."/>
            <person name="Andreani J."/>
            <person name="Francis R."/>
            <person name="Boudjemaa H."/>
            <person name="Bou Khalil J.Y."/>
            <person name="Lee J."/>
            <person name="La Scola B."/>
            <person name="Woyke T."/>
        </authorList>
    </citation>
    <scope>NUCLEOTIDE SEQUENCE [LARGE SCALE GENOMIC DNA]</scope>
    <source>
        <strain evidence="2 3">FV1/VV64</strain>
    </source>
</reference>
<keyword evidence="1" id="KW-0812">Transmembrane</keyword>
<evidence type="ECO:0000313" key="3">
    <source>
        <dbReference type="Proteomes" id="UP001162001"/>
    </source>
</evidence>
<organism evidence="2 3">
    <name type="scientific">Fadolivirus FV1/VV64</name>
    <dbReference type="NCBI Taxonomy" id="3070911"/>
    <lineage>
        <taxon>Viruses</taxon>
        <taxon>Varidnaviria</taxon>
        <taxon>Bamfordvirae</taxon>
        <taxon>Nucleocytoviricota</taxon>
        <taxon>Megaviricetes</taxon>
        <taxon>Imitervirales</taxon>
        <taxon>Mimiviridae</taxon>
        <taxon>Klosneuvirinae</taxon>
        <taxon>Fadolivirus</taxon>
        <taxon>Fadolivirus algeromassiliense</taxon>
    </lineage>
</organism>
<keyword evidence="1" id="KW-1133">Transmembrane helix</keyword>
<feature type="transmembrane region" description="Helical" evidence="1">
    <location>
        <begin position="6"/>
        <end position="26"/>
    </location>
</feature>
<name>A0A7D3UVT9_9VIRU</name>
<sequence length="145" mass="17616">MEWNILNIIVLSCFFLLIISAIILFMRYRNSNIVLTESFYDITPYEAHWDIFKCLDPECVKKKSYDCYKWCDNWDEKGGSENCRLRCSDYADEQFDYLKFNDYTFNYLLPKFDKVTILKDDNEVPKLKNYFILDKEIPFEDRIKQ</sequence>
<proteinExistence type="predicted"/>
<keyword evidence="3" id="KW-1185">Reference proteome</keyword>
<gene>
    <name evidence="2" type="ORF">Fadolivirus_1_856</name>
</gene>
<dbReference type="EMBL" id="MT418680">
    <property type="protein sequence ID" value="QKF94314.1"/>
    <property type="molecule type" value="Genomic_DNA"/>
</dbReference>
<accession>A0A7D3UVT9</accession>